<evidence type="ECO:0000313" key="3">
    <source>
        <dbReference type="Proteomes" id="UP000799537"/>
    </source>
</evidence>
<gene>
    <name evidence="2" type="ORF">M409DRAFT_50408</name>
</gene>
<proteinExistence type="predicted"/>
<organism evidence="2 3">
    <name type="scientific">Zasmidium cellare ATCC 36951</name>
    <dbReference type="NCBI Taxonomy" id="1080233"/>
    <lineage>
        <taxon>Eukaryota</taxon>
        <taxon>Fungi</taxon>
        <taxon>Dikarya</taxon>
        <taxon>Ascomycota</taxon>
        <taxon>Pezizomycotina</taxon>
        <taxon>Dothideomycetes</taxon>
        <taxon>Dothideomycetidae</taxon>
        <taxon>Mycosphaerellales</taxon>
        <taxon>Mycosphaerellaceae</taxon>
        <taxon>Zasmidium</taxon>
    </lineage>
</organism>
<sequence length="192" mass="20869">MARRHSASNGPDQSSSNKNNCGLVRKMEGPGHRRPAGHGTYDSGLLSQHKQAKPFAASMHYACENLERQGLVSTIRLDLLSRKKPHQLVRAHAPLGQRANLQSGMLSRACLAIITYDSRAEPQPAGRLAAQNRTQLPVCRRVRCDGSSSGTPTADHSGPLEPSYLTYSESDDETKDNSTLSHGNLFSVNVLI</sequence>
<reference evidence="2" key="1">
    <citation type="journal article" date="2020" name="Stud. Mycol.">
        <title>101 Dothideomycetes genomes: a test case for predicting lifestyles and emergence of pathogens.</title>
        <authorList>
            <person name="Haridas S."/>
            <person name="Albert R."/>
            <person name="Binder M."/>
            <person name="Bloem J."/>
            <person name="Labutti K."/>
            <person name="Salamov A."/>
            <person name="Andreopoulos B."/>
            <person name="Baker S."/>
            <person name="Barry K."/>
            <person name="Bills G."/>
            <person name="Bluhm B."/>
            <person name="Cannon C."/>
            <person name="Castanera R."/>
            <person name="Culley D."/>
            <person name="Daum C."/>
            <person name="Ezra D."/>
            <person name="Gonzalez J."/>
            <person name="Henrissat B."/>
            <person name="Kuo A."/>
            <person name="Liang C."/>
            <person name="Lipzen A."/>
            <person name="Lutzoni F."/>
            <person name="Magnuson J."/>
            <person name="Mondo S."/>
            <person name="Nolan M."/>
            <person name="Ohm R."/>
            <person name="Pangilinan J."/>
            <person name="Park H.-J."/>
            <person name="Ramirez L."/>
            <person name="Alfaro M."/>
            <person name="Sun H."/>
            <person name="Tritt A."/>
            <person name="Yoshinaga Y."/>
            <person name="Zwiers L.-H."/>
            <person name="Turgeon B."/>
            <person name="Goodwin S."/>
            <person name="Spatafora J."/>
            <person name="Crous P."/>
            <person name="Grigoriev I."/>
        </authorList>
    </citation>
    <scope>NUCLEOTIDE SEQUENCE</scope>
    <source>
        <strain evidence="2">ATCC 36951</strain>
    </source>
</reference>
<dbReference type="Proteomes" id="UP000799537">
    <property type="component" value="Unassembled WGS sequence"/>
</dbReference>
<name>A0A6A6D017_ZASCE</name>
<keyword evidence="3" id="KW-1185">Reference proteome</keyword>
<accession>A0A6A6D017</accession>
<feature type="compositionally biased region" description="Polar residues" evidence="1">
    <location>
        <begin position="7"/>
        <end position="20"/>
    </location>
</feature>
<evidence type="ECO:0000313" key="2">
    <source>
        <dbReference type="EMBL" id="KAF2171758.1"/>
    </source>
</evidence>
<feature type="region of interest" description="Disordered" evidence="1">
    <location>
        <begin position="144"/>
        <end position="178"/>
    </location>
</feature>
<evidence type="ECO:0000256" key="1">
    <source>
        <dbReference type="SAM" id="MobiDB-lite"/>
    </source>
</evidence>
<protein>
    <submittedName>
        <fullName evidence="2">Uncharacterized protein</fullName>
    </submittedName>
</protein>
<feature type="region of interest" description="Disordered" evidence="1">
    <location>
        <begin position="1"/>
        <end position="44"/>
    </location>
</feature>
<dbReference type="AlphaFoldDB" id="A0A6A6D017"/>
<dbReference type="RefSeq" id="XP_033672647.1">
    <property type="nucleotide sequence ID" value="XM_033811525.1"/>
</dbReference>
<dbReference type="EMBL" id="ML993582">
    <property type="protein sequence ID" value="KAF2171758.1"/>
    <property type="molecule type" value="Genomic_DNA"/>
</dbReference>
<dbReference type="GeneID" id="54564797"/>